<dbReference type="STRING" id="83767.SAMN05660652_00021"/>
<dbReference type="InterPro" id="IPR005467">
    <property type="entry name" value="His_kinase_dom"/>
</dbReference>
<feature type="domain" description="PAC" evidence="22">
    <location>
        <begin position="284"/>
        <end position="338"/>
    </location>
</feature>
<dbReference type="InterPro" id="IPR001610">
    <property type="entry name" value="PAC"/>
</dbReference>
<feature type="domain" description="HPt" evidence="23">
    <location>
        <begin position="788"/>
        <end position="886"/>
    </location>
</feature>
<gene>
    <name evidence="24" type="ORF">SAMN05660652_00021</name>
</gene>
<dbReference type="PANTHER" id="PTHR45339:SF5">
    <property type="entry name" value="HISTIDINE KINASE"/>
    <property type="match status" value="1"/>
</dbReference>
<dbReference type="SUPFAM" id="SSF52172">
    <property type="entry name" value="CheY-like"/>
    <property type="match status" value="1"/>
</dbReference>
<evidence type="ECO:0000259" key="22">
    <source>
        <dbReference type="PROSITE" id="PS50113"/>
    </source>
</evidence>
<feature type="domain" description="PAC" evidence="22">
    <location>
        <begin position="165"/>
        <end position="216"/>
    </location>
</feature>
<dbReference type="Gene3D" id="1.10.287.130">
    <property type="match status" value="1"/>
</dbReference>
<evidence type="ECO:0000259" key="20">
    <source>
        <dbReference type="PROSITE" id="PS50110"/>
    </source>
</evidence>
<evidence type="ECO:0000313" key="25">
    <source>
        <dbReference type="Proteomes" id="UP000198607"/>
    </source>
</evidence>
<dbReference type="CDD" id="cd00130">
    <property type="entry name" value="PAS"/>
    <property type="match status" value="2"/>
</dbReference>
<dbReference type="InterPro" id="IPR008207">
    <property type="entry name" value="Sig_transdc_His_kin_Hpt_dom"/>
</dbReference>
<feature type="transmembrane region" description="Helical" evidence="18">
    <location>
        <begin position="12"/>
        <end position="30"/>
    </location>
</feature>
<evidence type="ECO:0000256" key="10">
    <source>
        <dbReference type="ARBA" id="ARBA00022989"/>
    </source>
</evidence>
<dbReference type="SUPFAM" id="SSF47226">
    <property type="entry name" value="Histidine-containing phosphotransfer domain, HPT domain"/>
    <property type="match status" value="1"/>
</dbReference>
<dbReference type="Gene3D" id="3.30.565.10">
    <property type="entry name" value="Histidine kinase-like ATPase, C-terminal domain"/>
    <property type="match status" value="1"/>
</dbReference>
<evidence type="ECO:0000256" key="15">
    <source>
        <dbReference type="PROSITE-ProRule" id="PRU00110"/>
    </source>
</evidence>
<keyword evidence="12 18" id="KW-0472">Membrane</keyword>
<proteinExistence type="predicted"/>
<evidence type="ECO:0000313" key="24">
    <source>
        <dbReference type="EMBL" id="SDG52071.1"/>
    </source>
</evidence>
<dbReference type="GO" id="GO:0005524">
    <property type="term" value="F:ATP binding"/>
    <property type="evidence" value="ECO:0007669"/>
    <property type="project" value="UniProtKB-KW"/>
</dbReference>
<name>A0A1G7UXS4_9RHOO</name>
<evidence type="ECO:0000256" key="2">
    <source>
        <dbReference type="ARBA" id="ARBA00004370"/>
    </source>
</evidence>
<dbReference type="FunFam" id="1.10.287.130:FF:000004">
    <property type="entry name" value="Ethylene receptor 1"/>
    <property type="match status" value="1"/>
</dbReference>
<keyword evidence="17" id="KW-0175">Coiled coil</keyword>
<dbReference type="Pfam" id="PF00512">
    <property type="entry name" value="HisKA"/>
    <property type="match status" value="1"/>
</dbReference>
<dbReference type="SMART" id="SM00387">
    <property type="entry name" value="HATPase_c"/>
    <property type="match status" value="1"/>
</dbReference>
<dbReference type="SUPFAM" id="SSF55874">
    <property type="entry name" value="ATPase domain of HSP90 chaperone/DNA topoisomerase II/histidine kinase"/>
    <property type="match status" value="1"/>
</dbReference>
<dbReference type="InterPro" id="IPR011006">
    <property type="entry name" value="CheY-like_superfamily"/>
</dbReference>
<dbReference type="PROSITE" id="PS50894">
    <property type="entry name" value="HPT"/>
    <property type="match status" value="1"/>
</dbReference>
<dbReference type="Pfam" id="PF02518">
    <property type="entry name" value="HATPase_c"/>
    <property type="match status" value="1"/>
</dbReference>
<feature type="domain" description="Response regulatory" evidence="20">
    <location>
        <begin position="623"/>
        <end position="739"/>
    </location>
</feature>
<keyword evidence="4 16" id="KW-0597">Phosphoprotein</keyword>
<accession>A0A1G7UXS4</accession>
<dbReference type="CDD" id="cd17546">
    <property type="entry name" value="REC_hyHK_CKI1_RcsC-like"/>
    <property type="match status" value="1"/>
</dbReference>
<keyword evidence="6 18" id="KW-0812">Transmembrane</keyword>
<dbReference type="InterPro" id="IPR003661">
    <property type="entry name" value="HisK_dim/P_dom"/>
</dbReference>
<dbReference type="CDD" id="cd00082">
    <property type="entry name" value="HisKA"/>
    <property type="match status" value="1"/>
</dbReference>
<dbReference type="EMBL" id="FNCY01000001">
    <property type="protein sequence ID" value="SDG52071.1"/>
    <property type="molecule type" value="Genomic_DNA"/>
</dbReference>
<dbReference type="PROSITE" id="PS50112">
    <property type="entry name" value="PAS"/>
    <property type="match status" value="2"/>
</dbReference>
<keyword evidence="9" id="KW-0067">ATP-binding</keyword>
<keyword evidence="8" id="KW-0418">Kinase</keyword>
<evidence type="ECO:0000256" key="9">
    <source>
        <dbReference type="ARBA" id="ARBA00022840"/>
    </source>
</evidence>
<dbReference type="InterPro" id="IPR000700">
    <property type="entry name" value="PAS-assoc_C"/>
</dbReference>
<dbReference type="Gene3D" id="3.40.50.2300">
    <property type="match status" value="1"/>
</dbReference>
<evidence type="ECO:0000256" key="7">
    <source>
        <dbReference type="ARBA" id="ARBA00022741"/>
    </source>
</evidence>
<feature type="transmembrane region" description="Helical" evidence="18">
    <location>
        <begin position="50"/>
        <end position="69"/>
    </location>
</feature>
<dbReference type="SMART" id="SM00091">
    <property type="entry name" value="PAS"/>
    <property type="match status" value="2"/>
</dbReference>
<dbReference type="SMART" id="SM00086">
    <property type="entry name" value="PAC"/>
    <property type="match status" value="2"/>
</dbReference>
<dbReference type="SMART" id="SM00388">
    <property type="entry name" value="HisKA"/>
    <property type="match status" value="1"/>
</dbReference>
<dbReference type="InterPro" id="IPR035965">
    <property type="entry name" value="PAS-like_dom_sf"/>
</dbReference>
<dbReference type="InterPro" id="IPR036641">
    <property type="entry name" value="HPT_dom_sf"/>
</dbReference>
<dbReference type="Proteomes" id="UP000198607">
    <property type="component" value="Unassembled WGS sequence"/>
</dbReference>
<dbReference type="CDD" id="cd16922">
    <property type="entry name" value="HATPase_EvgS-ArcB-TorS-like"/>
    <property type="match status" value="1"/>
</dbReference>
<dbReference type="SUPFAM" id="SSF47384">
    <property type="entry name" value="Homodimeric domain of signal transducing histidine kinase"/>
    <property type="match status" value="1"/>
</dbReference>
<evidence type="ECO:0000256" key="12">
    <source>
        <dbReference type="ARBA" id="ARBA00023136"/>
    </source>
</evidence>
<keyword evidence="25" id="KW-1185">Reference proteome</keyword>
<evidence type="ECO:0000256" key="11">
    <source>
        <dbReference type="ARBA" id="ARBA00023012"/>
    </source>
</evidence>
<evidence type="ECO:0000256" key="14">
    <source>
        <dbReference type="ARBA" id="ARBA00070152"/>
    </source>
</evidence>
<dbReference type="InterPro" id="IPR013656">
    <property type="entry name" value="PAS_4"/>
</dbReference>
<protein>
    <recommendedName>
        <fullName evidence="14">Virulence sensor protein BvgS</fullName>
        <ecNumber evidence="3">2.7.13.3</ecNumber>
    </recommendedName>
</protein>
<feature type="domain" description="Histidine kinase" evidence="19">
    <location>
        <begin position="374"/>
        <end position="594"/>
    </location>
</feature>
<dbReference type="PROSITE" id="PS50109">
    <property type="entry name" value="HIS_KIN"/>
    <property type="match status" value="1"/>
</dbReference>
<keyword evidence="10 18" id="KW-1133">Transmembrane helix</keyword>
<comment type="catalytic activity">
    <reaction evidence="1">
        <text>ATP + protein L-histidine = ADP + protein N-phospho-L-histidine.</text>
        <dbReference type="EC" id="2.7.13.3"/>
    </reaction>
</comment>
<dbReference type="NCBIfam" id="TIGR00229">
    <property type="entry name" value="sensory_box"/>
    <property type="match status" value="2"/>
</dbReference>
<dbReference type="InterPro" id="IPR003594">
    <property type="entry name" value="HATPase_dom"/>
</dbReference>
<keyword evidence="11" id="KW-0902">Two-component regulatory system</keyword>
<evidence type="ECO:0000259" key="19">
    <source>
        <dbReference type="PROSITE" id="PS50109"/>
    </source>
</evidence>
<evidence type="ECO:0000256" key="13">
    <source>
        <dbReference type="ARBA" id="ARBA00058004"/>
    </source>
</evidence>
<dbReference type="InterPro" id="IPR004358">
    <property type="entry name" value="Sig_transdc_His_kin-like_C"/>
</dbReference>
<dbReference type="Pfam" id="PF00072">
    <property type="entry name" value="Response_reg"/>
    <property type="match status" value="1"/>
</dbReference>
<sequence length="966" mass="105451">MAWWSAFGRNGGALRIVLLYAVFSCLWILLSDRLVFFLFSDSALISAANIAKGWLFVGVTSLLLLQLITRTHRRLFDSMASELDAQRDRQRAVRLLEMLAANTTDLVFVKDCAGRYEFVNSSLAASIGRPEKEILGHDDNELHTVEGAAALRREDLTVMQTNRVMEFEVSLMTSVGMRTFLATKGPMRDADGTVVGVFGISRDITDRLRDEAQLRKLSLAIEQSPGSIVITDIEARIEYVNQAFLDCTGYARADLIGQNMRVLKSGKTPPETYEAMWAAITAGNAWKGEFINRTKDGREFVEFALIAPLRQADGSVTHFVAIKEDTTEKKRIGEELDRYRNHLEELVALRTQELQAAQRQAETANQAKSAFLANMSHEIRTPINAIIGLTHLLRRSETSPVQAARLDKIDDASRHLLAVLNDILDLSKIEADRLQLEDTIFHLSSVIDSVGSIIGLSAREKGLAVTLDHGDVPVWLRGDPTRLRQALLNFASNAVKFTDRGTITLRARVLETQGEALCVRFDVVDTGIGIEPDQLGRLFQVFEQADSSTTRKFGGTGLGLVISQRLATLMGGEAGADSRVGEGSTFWFTARLRRGPPDRPATMTKTRTGEAEMSLRKRRVDAHVLLVEDTAINREVAFDLLSGVGLKVDAAEDGLQAVEKAREASYDLILMDMQMPRMNGLEATQAIRRLPGYRDVPILAMTANVFDEDRLACEDAGMNDFISKPVDPENLFRSVLLWLPAGVEDAGVPFEVAPKAVAADPADLECLLRLSEQTAMDVGHGLSMVGGNSAKYIRLLGDFVERHGRDAAKLGDCLAVADREGAIFVVHALKGTAATLGVEAVAAPAERLVALLRKDDRVDLAGADVQADMAAIDAAFAALTATLPQKRRSVASAAGAATIPLPELLAELDVLVADADIAAVALFEQHAEQLSAAFGEAVEPLGRQIRGYDFEKARNTLAQLVAMNKP</sequence>
<feature type="coiled-coil region" evidence="17">
    <location>
        <begin position="329"/>
        <end position="374"/>
    </location>
</feature>
<dbReference type="Gene3D" id="3.30.450.20">
    <property type="entry name" value="PAS domain"/>
    <property type="match status" value="2"/>
</dbReference>
<keyword evidence="7" id="KW-0547">Nucleotide-binding</keyword>
<dbReference type="Pfam" id="PF13426">
    <property type="entry name" value="PAS_9"/>
    <property type="match status" value="1"/>
</dbReference>
<dbReference type="EC" id="2.7.13.3" evidence="3"/>
<dbReference type="InterPro" id="IPR001789">
    <property type="entry name" value="Sig_transdc_resp-reg_receiver"/>
</dbReference>
<dbReference type="SMART" id="SM00448">
    <property type="entry name" value="REC"/>
    <property type="match status" value="1"/>
</dbReference>
<dbReference type="GO" id="GO:0000155">
    <property type="term" value="F:phosphorelay sensor kinase activity"/>
    <property type="evidence" value="ECO:0007669"/>
    <property type="project" value="InterPro"/>
</dbReference>
<organism evidence="24 25">
    <name type="scientific">Propionivibrio dicarboxylicus</name>
    <dbReference type="NCBI Taxonomy" id="83767"/>
    <lineage>
        <taxon>Bacteria</taxon>
        <taxon>Pseudomonadati</taxon>
        <taxon>Pseudomonadota</taxon>
        <taxon>Betaproteobacteria</taxon>
        <taxon>Rhodocyclales</taxon>
        <taxon>Rhodocyclaceae</taxon>
        <taxon>Propionivibrio</taxon>
    </lineage>
</organism>
<dbReference type="PROSITE" id="PS50113">
    <property type="entry name" value="PAC"/>
    <property type="match status" value="2"/>
</dbReference>
<evidence type="ECO:0000259" key="21">
    <source>
        <dbReference type="PROSITE" id="PS50112"/>
    </source>
</evidence>
<dbReference type="PANTHER" id="PTHR45339">
    <property type="entry name" value="HYBRID SIGNAL TRANSDUCTION HISTIDINE KINASE J"/>
    <property type="match status" value="1"/>
</dbReference>
<evidence type="ECO:0000259" key="23">
    <source>
        <dbReference type="PROSITE" id="PS50894"/>
    </source>
</evidence>
<feature type="domain" description="PAS" evidence="21">
    <location>
        <begin position="213"/>
        <end position="260"/>
    </location>
</feature>
<dbReference type="InterPro" id="IPR000014">
    <property type="entry name" value="PAS"/>
</dbReference>
<dbReference type="InterPro" id="IPR036890">
    <property type="entry name" value="HATPase_C_sf"/>
</dbReference>
<evidence type="ECO:0000256" key="17">
    <source>
        <dbReference type="SAM" id="Coils"/>
    </source>
</evidence>
<dbReference type="PROSITE" id="PS50110">
    <property type="entry name" value="RESPONSE_REGULATORY"/>
    <property type="match status" value="1"/>
</dbReference>
<evidence type="ECO:0000256" key="18">
    <source>
        <dbReference type="SAM" id="Phobius"/>
    </source>
</evidence>
<reference evidence="24 25" key="1">
    <citation type="submission" date="2016-10" db="EMBL/GenBank/DDBJ databases">
        <authorList>
            <person name="de Groot N.N."/>
        </authorList>
    </citation>
    <scope>NUCLEOTIDE SEQUENCE [LARGE SCALE GENOMIC DNA]</scope>
    <source>
        <strain evidence="24 25">DSM 5885</strain>
    </source>
</reference>
<feature type="domain" description="PAS" evidence="21">
    <location>
        <begin position="88"/>
        <end position="136"/>
    </location>
</feature>
<evidence type="ECO:0000256" key="8">
    <source>
        <dbReference type="ARBA" id="ARBA00022777"/>
    </source>
</evidence>
<evidence type="ECO:0000256" key="3">
    <source>
        <dbReference type="ARBA" id="ARBA00012438"/>
    </source>
</evidence>
<comment type="subcellular location">
    <subcellularLocation>
        <location evidence="2">Membrane</location>
    </subcellularLocation>
</comment>
<dbReference type="InterPro" id="IPR036097">
    <property type="entry name" value="HisK_dim/P_sf"/>
</dbReference>
<evidence type="ECO:0000256" key="6">
    <source>
        <dbReference type="ARBA" id="ARBA00022692"/>
    </source>
</evidence>
<comment type="function">
    <text evidence="13">Member of the two-component regulatory system BvgS/BvgA. Phosphorylates BvgA via a four-step phosphorelay in response to environmental signals.</text>
</comment>
<keyword evidence="5" id="KW-0808">Transferase</keyword>
<dbReference type="Gene3D" id="1.20.120.160">
    <property type="entry name" value="HPT domain"/>
    <property type="match status" value="1"/>
</dbReference>
<dbReference type="SUPFAM" id="SSF55785">
    <property type="entry name" value="PYP-like sensor domain (PAS domain)"/>
    <property type="match status" value="2"/>
</dbReference>
<feature type="modified residue" description="Phosphohistidine" evidence="15">
    <location>
        <position position="827"/>
    </location>
</feature>
<dbReference type="PRINTS" id="PR00344">
    <property type="entry name" value="BCTRLSENSOR"/>
</dbReference>
<dbReference type="GO" id="GO:0005886">
    <property type="term" value="C:plasma membrane"/>
    <property type="evidence" value="ECO:0007669"/>
    <property type="project" value="UniProtKB-SubCell"/>
</dbReference>
<dbReference type="Pfam" id="PF08448">
    <property type="entry name" value="PAS_4"/>
    <property type="match status" value="1"/>
</dbReference>
<evidence type="ECO:0000256" key="4">
    <source>
        <dbReference type="ARBA" id="ARBA00022553"/>
    </source>
</evidence>
<dbReference type="Pfam" id="PF01627">
    <property type="entry name" value="Hpt"/>
    <property type="match status" value="1"/>
</dbReference>
<evidence type="ECO:0000256" key="5">
    <source>
        <dbReference type="ARBA" id="ARBA00022679"/>
    </source>
</evidence>
<evidence type="ECO:0000256" key="16">
    <source>
        <dbReference type="PROSITE-ProRule" id="PRU00169"/>
    </source>
</evidence>
<feature type="modified residue" description="4-aspartylphosphate" evidence="16">
    <location>
        <position position="672"/>
    </location>
</feature>
<dbReference type="AlphaFoldDB" id="A0A1G7UXS4"/>
<dbReference type="FunFam" id="3.30.565.10:FF:000010">
    <property type="entry name" value="Sensor histidine kinase RcsC"/>
    <property type="match status" value="1"/>
</dbReference>
<evidence type="ECO:0000256" key="1">
    <source>
        <dbReference type="ARBA" id="ARBA00000085"/>
    </source>
</evidence>